<name>A0A7K0CPS3_9ACTN</name>
<comment type="caution">
    <text evidence="1">The sequence shown here is derived from an EMBL/GenBank/DDBJ whole genome shotgun (WGS) entry which is preliminary data.</text>
</comment>
<dbReference type="RefSeq" id="WP_153456312.1">
    <property type="nucleotide sequence ID" value="NZ_WEGJ01000034.1"/>
</dbReference>
<proteinExistence type="predicted"/>
<evidence type="ECO:0000313" key="2">
    <source>
        <dbReference type="Proteomes" id="UP000466345"/>
    </source>
</evidence>
<reference evidence="1 2" key="1">
    <citation type="submission" date="2019-10" db="EMBL/GenBank/DDBJ databases">
        <title>Streptomyces smaragdinus sp. nov. and Streptomyces fabii sp. nov., isolated from the gut of fungus growing-termite Macrotermes natalensis.</title>
        <authorList>
            <person name="Schwitalla J."/>
            <person name="Benndorf R."/>
            <person name="Martin K."/>
            <person name="De Beer W."/>
            <person name="Kaster A.-K."/>
            <person name="Vollmers J."/>
            <person name="Poulsen M."/>
            <person name="Beemelmanns C."/>
        </authorList>
    </citation>
    <scope>NUCLEOTIDE SEQUENCE [LARGE SCALE GENOMIC DNA]</scope>
    <source>
        <strain evidence="1 2">RB5</strain>
    </source>
</reference>
<accession>A0A7K0CPS3</accession>
<protein>
    <submittedName>
        <fullName evidence="1">Uncharacterized protein</fullName>
    </submittedName>
</protein>
<organism evidence="1 2">
    <name type="scientific">Streptomyces smaragdinus</name>
    <dbReference type="NCBI Taxonomy" id="2585196"/>
    <lineage>
        <taxon>Bacteria</taxon>
        <taxon>Bacillati</taxon>
        <taxon>Actinomycetota</taxon>
        <taxon>Actinomycetes</taxon>
        <taxon>Kitasatosporales</taxon>
        <taxon>Streptomycetaceae</taxon>
        <taxon>Streptomyces</taxon>
    </lineage>
</organism>
<keyword evidence="2" id="KW-1185">Reference proteome</keyword>
<dbReference type="AlphaFoldDB" id="A0A7K0CPS3"/>
<dbReference type="EMBL" id="WEGJ01000034">
    <property type="protein sequence ID" value="MQY15486.1"/>
    <property type="molecule type" value="Genomic_DNA"/>
</dbReference>
<sequence>MAYLVTLGQEEIERLAVQAGTVRLEPYWQFYEEVRIGYRGLPREEILPLLRQAAEWCGLDFTEADLREQADAVSEQRHYLFRVLVA</sequence>
<evidence type="ECO:0000313" key="1">
    <source>
        <dbReference type="EMBL" id="MQY15486.1"/>
    </source>
</evidence>
<gene>
    <name evidence="1" type="ORF">SRB5_56680</name>
</gene>
<dbReference type="Proteomes" id="UP000466345">
    <property type="component" value="Unassembled WGS sequence"/>
</dbReference>
<dbReference type="OrthoDB" id="4228159at2"/>